<keyword evidence="1" id="KW-0001">2Fe-2S</keyword>
<dbReference type="SUPFAM" id="SSF50022">
    <property type="entry name" value="ISP domain"/>
    <property type="match status" value="1"/>
</dbReference>
<dbReference type="GO" id="GO:0016705">
    <property type="term" value="F:oxidoreductase activity, acting on paired donors, with incorporation or reduction of molecular oxygen"/>
    <property type="evidence" value="ECO:0007669"/>
    <property type="project" value="UniProtKB-ARBA"/>
</dbReference>
<dbReference type="STRING" id="351607.Acel_1743"/>
<dbReference type="AlphaFoldDB" id="A0LVQ5"/>
<evidence type="ECO:0000256" key="6">
    <source>
        <dbReference type="ARBA" id="ARBA00023063"/>
    </source>
</evidence>
<keyword evidence="6" id="KW-0534">Nitrate assimilation</keyword>
<dbReference type="InterPro" id="IPR012748">
    <property type="entry name" value="Rieske-like_NirD"/>
</dbReference>
<evidence type="ECO:0000256" key="3">
    <source>
        <dbReference type="ARBA" id="ARBA00023002"/>
    </source>
</evidence>
<dbReference type="Proteomes" id="UP000008221">
    <property type="component" value="Chromosome"/>
</dbReference>
<gene>
    <name evidence="8" type="ordered locus">Acel_1743</name>
</gene>
<dbReference type="InterPro" id="IPR017881">
    <property type="entry name" value="NirD"/>
</dbReference>
<dbReference type="InterPro" id="IPR017941">
    <property type="entry name" value="Rieske_2Fe-2S"/>
</dbReference>
<reference evidence="8 9" key="1">
    <citation type="journal article" date="2009" name="Genome Res.">
        <title>Complete genome of the cellulolytic thermophile Acidothermus cellulolyticus 11B provides insights into its ecophysiological and evolutionary adaptations.</title>
        <authorList>
            <person name="Barabote R.D."/>
            <person name="Xie G."/>
            <person name="Leu D.H."/>
            <person name="Normand P."/>
            <person name="Necsulea A."/>
            <person name="Daubin V."/>
            <person name="Medigue C."/>
            <person name="Adney W.S."/>
            <person name="Xu X.C."/>
            <person name="Lapidus A."/>
            <person name="Parales R.E."/>
            <person name="Detter C."/>
            <person name="Pujic P."/>
            <person name="Bruce D."/>
            <person name="Lavire C."/>
            <person name="Challacombe J.F."/>
            <person name="Brettin T.S."/>
            <person name="Berry A.M."/>
        </authorList>
    </citation>
    <scope>NUCLEOTIDE SEQUENCE [LARGE SCALE GENOMIC DNA]</scope>
    <source>
        <strain evidence="9">ATCC 43068 / DSM 8971 / 11B</strain>
    </source>
</reference>
<feature type="domain" description="Rieske" evidence="7">
    <location>
        <begin position="30"/>
        <end position="130"/>
    </location>
</feature>
<dbReference type="Gene3D" id="2.102.10.10">
    <property type="entry name" value="Rieske [2Fe-2S] iron-sulphur domain"/>
    <property type="match status" value="1"/>
</dbReference>
<accession>A0LVQ5</accession>
<dbReference type="PANTHER" id="PTHR40562:SF1">
    <property type="entry name" value="NITRITE REDUCTASE (NADH) SMALL SUBUNIT"/>
    <property type="match status" value="1"/>
</dbReference>
<dbReference type="PROSITE" id="PS51296">
    <property type="entry name" value="RIESKE"/>
    <property type="match status" value="1"/>
</dbReference>
<dbReference type="GO" id="GO:0046872">
    <property type="term" value="F:metal ion binding"/>
    <property type="evidence" value="ECO:0007669"/>
    <property type="project" value="UniProtKB-KW"/>
</dbReference>
<evidence type="ECO:0000313" key="8">
    <source>
        <dbReference type="EMBL" id="ABK53515.1"/>
    </source>
</evidence>
<dbReference type="EMBL" id="CP000481">
    <property type="protein sequence ID" value="ABK53515.1"/>
    <property type="molecule type" value="Genomic_DNA"/>
</dbReference>
<dbReference type="eggNOG" id="COG2146">
    <property type="taxonomic scope" value="Bacteria"/>
</dbReference>
<dbReference type="HOGENOM" id="CLU_055690_3_0_11"/>
<dbReference type="PANTHER" id="PTHR40562">
    <property type="match status" value="1"/>
</dbReference>
<dbReference type="CDD" id="cd03529">
    <property type="entry name" value="Rieske_NirD"/>
    <property type="match status" value="1"/>
</dbReference>
<protein>
    <submittedName>
        <fullName evidence="8">Assimilatory nitrite reductase (NAD(P)H) small subunit</fullName>
        <ecNumber evidence="8">1.7.1.4</ecNumber>
    </submittedName>
</protein>
<keyword evidence="5" id="KW-0411">Iron-sulfur</keyword>
<dbReference type="RefSeq" id="WP_011720578.1">
    <property type="nucleotide sequence ID" value="NC_008578.1"/>
</dbReference>
<keyword evidence="9" id="KW-1185">Reference proteome</keyword>
<name>A0LVQ5_ACIC1</name>
<dbReference type="Pfam" id="PF13806">
    <property type="entry name" value="Rieske_2"/>
    <property type="match status" value="1"/>
</dbReference>
<dbReference type="GO" id="GO:0008942">
    <property type="term" value="F:nitrite reductase [NAD(P)H] activity"/>
    <property type="evidence" value="ECO:0007669"/>
    <property type="project" value="UniProtKB-EC"/>
</dbReference>
<dbReference type="GO" id="GO:0051537">
    <property type="term" value="F:2 iron, 2 sulfur cluster binding"/>
    <property type="evidence" value="ECO:0007669"/>
    <property type="project" value="UniProtKB-KW"/>
</dbReference>
<dbReference type="KEGG" id="ace:Acel_1743"/>
<evidence type="ECO:0000256" key="2">
    <source>
        <dbReference type="ARBA" id="ARBA00022723"/>
    </source>
</evidence>
<dbReference type="PROSITE" id="PS51300">
    <property type="entry name" value="NIRD"/>
    <property type="match status" value="1"/>
</dbReference>
<dbReference type="InterPro" id="IPR036922">
    <property type="entry name" value="Rieske_2Fe-2S_sf"/>
</dbReference>
<dbReference type="NCBIfam" id="TIGR02378">
    <property type="entry name" value="nirD_assim_sml"/>
    <property type="match status" value="1"/>
</dbReference>
<dbReference type="GO" id="GO:0004497">
    <property type="term" value="F:monooxygenase activity"/>
    <property type="evidence" value="ECO:0007669"/>
    <property type="project" value="UniProtKB-ARBA"/>
</dbReference>
<dbReference type="OrthoDB" id="3213360at2"/>
<evidence type="ECO:0000313" key="9">
    <source>
        <dbReference type="Proteomes" id="UP000008221"/>
    </source>
</evidence>
<evidence type="ECO:0000259" key="7">
    <source>
        <dbReference type="PROSITE" id="PS51296"/>
    </source>
</evidence>
<organism evidence="8 9">
    <name type="scientific">Acidothermus cellulolyticus (strain ATCC 43068 / DSM 8971 / 11B)</name>
    <dbReference type="NCBI Taxonomy" id="351607"/>
    <lineage>
        <taxon>Bacteria</taxon>
        <taxon>Bacillati</taxon>
        <taxon>Actinomycetota</taxon>
        <taxon>Actinomycetes</taxon>
        <taxon>Acidothermales</taxon>
        <taxon>Acidothermaceae</taxon>
        <taxon>Acidothermus</taxon>
    </lineage>
</organism>
<dbReference type="GO" id="GO:0042128">
    <property type="term" value="P:nitrate assimilation"/>
    <property type="evidence" value="ECO:0007669"/>
    <property type="project" value="UniProtKB-KW"/>
</dbReference>
<proteinExistence type="predicted"/>
<keyword evidence="2" id="KW-0479">Metal-binding</keyword>
<keyword evidence="3 8" id="KW-0560">Oxidoreductase</keyword>
<keyword evidence="4" id="KW-0408">Iron</keyword>
<evidence type="ECO:0000256" key="5">
    <source>
        <dbReference type="ARBA" id="ARBA00023014"/>
    </source>
</evidence>
<dbReference type="EC" id="1.7.1.4" evidence="8"/>
<sequence>MLQVGTGELSAVRRGRSTSERLGSAVRGWFQICRYDELLPGRPVAAWLDGKQVAVVRLVDGTVHAVDNKDPFCGANVLARGITGSRGEIDVLISPMYKHAFDLRSGRCLDDGSVRVSVYDVRVREGWVWIRAGERRSSRRVAERQCDG</sequence>
<evidence type="ECO:0000256" key="4">
    <source>
        <dbReference type="ARBA" id="ARBA00023004"/>
    </source>
</evidence>
<evidence type="ECO:0000256" key="1">
    <source>
        <dbReference type="ARBA" id="ARBA00022714"/>
    </source>
</evidence>
<dbReference type="InParanoid" id="A0LVQ5"/>